<evidence type="ECO:0000313" key="5">
    <source>
        <dbReference type="EMBL" id="TDO42077.1"/>
    </source>
</evidence>
<dbReference type="AlphaFoldDB" id="A0A4R6K048"/>
<comment type="similarity">
    <text evidence="1">Belongs to the TPP enzyme family.</text>
</comment>
<dbReference type="CDD" id="cd00568">
    <property type="entry name" value="TPP_enzymes"/>
    <property type="match status" value="1"/>
</dbReference>
<dbReference type="InterPro" id="IPR012001">
    <property type="entry name" value="Thiamin_PyroP_enz_TPP-bd_dom"/>
</dbReference>
<evidence type="ECO:0000313" key="6">
    <source>
        <dbReference type="Proteomes" id="UP000294901"/>
    </source>
</evidence>
<dbReference type="RefSeq" id="WP_133876014.1">
    <property type="nucleotide sequence ID" value="NZ_BOMD01000112.1"/>
</dbReference>
<evidence type="ECO:0000259" key="4">
    <source>
        <dbReference type="Pfam" id="PF02776"/>
    </source>
</evidence>
<reference evidence="5 6" key="1">
    <citation type="submission" date="2019-03" db="EMBL/GenBank/DDBJ databases">
        <title>Sequencing the genomes of 1000 actinobacteria strains.</title>
        <authorList>
            <person name="Klenk H.-P."/>
        </authorList>
    </citation>
    <scope>NUCLEOTIDE SEQUENCE [LARGE SCALE GENOMIC DNA]</scope>
    <source>
        <strain evidence="5 6">DSM 43805</strain>
    </source>
</reference>
<protein>
    <submittedName>
        <fullName evidence="5">Thiamine pyrophosphate-dependent acetolactate synthase large subunit-like protein</fullName>
    </submittedName>
</protein>
<dbReference type="Proteomes" id="UP000294901">
    <property type="component" value="Unassembled WGS sequence"/>
</dbReference>
<gene>
    <name evidence="5" type="ORF">C8E87_5840</name>
</gene>
<dbReference type="OrthoDB" id="4052008at2"/>
<dbReference type="GO" id="GO:0050660">
    <property type="term" value="F:flavin adenine dinucleotide binding"/>
    <property type="evidence" value="ECO:0007669"/>
    <property type="project" value="TreeGrafter"/>
</dbReference>
<dbReference type="CDD" id="cd07035">
    <property type="entry name" value="TPP_PYR_POX_like"/>
    <property type="match status" value="1"/>
</dbReference>
<comment type="caution">
    <text evidence="5">The sequence shown here is derived from an EMBL/GenBank/DDBJ whole genome shotgun (WGS) entry which is preliminary data.</text>
</comment>
<evidence type="ECO:0000256" key="1">
    <source>
        <dbReference type="ARBA" id="ARBA00007812"/>
    </source>
</evidence>
<dbReference type="InterPro" id="IPR011766">
    <property type="entry name" value="TPP_enzyme_TPP-bd"/>
</dbReference>
<name>A0A4R6K048_9ACTN</name>
<dbReference type="PANTHER" id="PTHR18968:SF13">
    <property type="entry name" value="ACETOLACTATE SYNTHASE CATALYTIC SUBUNIT, MITOCHONDRIAL"/>
    <property type="match status" value="1"/>
</dbReference>
<dbReference type="InterPro" id="IPR029035">
    <property type="entry name" value="DHS-like_NAD/FAD-binding_dom"/>
</dbReference>
<feature type="domain" description="Thiamine pyrophosphate enzyme N-terminal TPP-binding" evidence="4">
    <location>
        <begin position="84"/>
        <end position="188"/>
    </location>
</feature>
<keyword evidence="6" id="KW-1185">Reference proteome</keyword>
<dbReference type="GO" id="GO:0000287">
    <property type="term" value="F:magnesium ion binding"/>
    <property type="evidence" value="ECO:0007669"/>
    <property type="project" value="UniProtKB-ARBA"/>
</dbReference>
<sequence length="671" mass="70763">MPQDSSIDVPIAGNGGAPSDAVARIAGRFRRPGGEPDALRCGQLLAGGLEAAERRLRTGPDGDVPAATARAVIREIAGWNAVLTGAEAVAVLLADAGVSDVFVYAGTSELALCDAVDRAAGIRVINGRGDKESAFMAAGASLLEPGVGAAILHGARGFTNAAGGVADARRNEAGTVYVVGLPTTGSTRFLPPHGEAHLSEGMSAFADWLWEAPKVPADAPDRWRAAHRFVAQIRHALASVAQAPHRPAVVGVPQDVAEERWIDVAALAVAPPPARAAAAADDAAAEAALRALREAERPVFLVDDYALRHDGVRPALDRLSQAVGAAVLQVRYRRGPMLFERLRADEVRNFAGWLNQFSAEHRDLLNGCDLLVTVEDRNMYERVVGRLPHCPKIAVNTDPEKVLKNEYLGDGDTLLVGDPATTLNRLAGRLAASGRPPWFDARVRDAARVTPEPAGAEVESARGSVVGALAAVLRSWRNPVLVDDSQMFGGLISEHYDDLPAGLRVFGGHGGFVGGGLSIATGMAIARPDVRVMCTLGDQAFTNSFQGLVAALQERARVLFVVCNNGRSVSLTKQATASYEQRPRTYLDNVNGLRYHAVAQVLGVPAARVEVPIGGDPAEVRNGLARFEAALRQAAVVDGPSLVELVLPADPEVWRGIWLTQGFEQAPAVAA</sequence>
<keyword evidence="2" id="KW-0786">Thiamine pyrophosphate</keyword>
<dbReference type="Pfam" id="PF02776">
    <property type="entry name" value="TPP_enzyme_N"/>
    <property type="match status" value="1"/>
</dbReference>
<dbReference type="GO" id="GO:0003984">
    <property type="term" value="F:acetolactate synthase activity"/>
    <property type="evidence" value="ECO:0007669"/>
    <property type="project" value="TreeGrafter"/>
</dbReference>
<evidence type="ECO:0000259" key="3">
    <source>
        <dbReference type="Pfam" id="PF02775"/>
    </source>
</evidence>
<proteinExistence type="inferred from homology"/>
<accession>A0A4R6K048</accession>
<dbReference type="SUPFAM" id="SSF52518">
    <property type="entry name" value="Thiamin diphosphate-binding fold (THDP-binding)"/>
    <property type="match status" value="2"/>
</dbReference>
<dbReference type="GO" id="GO:0009097">
    <property type="term" value="P:isoleucine biosynthetic process"/>
    <property type="evidence" value="ECO:0007669"/>
    <property type="project" value="TreeGrafter"/>
</dbReference>
<dbReference type="Gene3D" id="3.40.50.1220">
    <property type="entry name" value="TPP-binding domain"/>
    <property type="match status" value="1"/>
</dbReference>
<dbReference type="InterPro" id="IPR029061">
    <property type="entry name" value="THDP-binding"/>
</dbReference>
<dbReference type="EMBL" id="SNWR01000001">
    <property type="protein sequence ID" value="TDO42077.1"/>
    <property type="molecule type" value="Genomic_DNA"/>
</dbReference>
<dbReference type="InterPro" id="IPR045229">
    <property type="entry name" value="TPP_enz"/>
</dbReference>
<evidence type="ECO:0000256" key="2">
    <source>
        <dbReference type="ARBA" id="ARBA00023052"/>
    </source>
</evidence>
<dbReference type="Gene3D" id="3.40.50.970">
    <property type="match status" value="2"/>
</dbReference>
<organism evidence="5 6">
    <name type="scientific">Paractinoplanes brasiliensis</name>
    <dbReference type="NCBI Taxonomy" id="52695"/>
    <lineage>
        <taxon>Bacteria</taxon>
        <taxon>Bacillati</taxon>
        <taxon>Actinomycetota</taxon>
        <taxon>Actinomycetes</taxon>
        <taxon>Micromonosporales</taxon>
        <taxon>Micromonosporaceae</taxon>
        <taxon>Paractinoplanes</taxon>
    </lineage>
</organism>
<dbReference type="Pfam" id="PF02775">
    <property type="entry name" value="TPP_enzyme_C"/>
    <property type="match status" value="1"/>
</dbReference>
<dbReference type="GO" id="GO:0030976">
    <property type="term" value="F:thiamine pyrophosphate binding"/>
    <property type="evidence" value="ECO:0007669"/>
    <property type="project" value="InterPro"/>
</dbReference>
<dbReference type="SUPFAM" id="SSF52467">
    <property type="entry name" value="DHS-like NAD/FAD-binding domain"/>
    <property type="match status" value="1"/>
</dbReference>
<feature type="domain" description="Thiamine pyrophosphate enzyme TPP-binding" evidence="3">
    <location>
        <begin position="511"/>
        <end position="644"/>
    </location>
</feature>
<dbReference type="GO" id="GO:0009099">
    <property type="term" value="P:L-valine biosynthetic process"/>
    <property type="evidence" value="ECO:0007669"/>
    <property type="project" value="TreeGrafter"/>
</dbReference>
<dbReference type="GO" id="GO:0005948">
    <property type="term" value="C:acetolactate synthase complex"/>
    <property type="evidence" value="ECO:0007669"/>
    <property type="project" value="TreeGrafter"/>
</dbReference>
<dbReference type="PANTHER" id="PTHR18968">
    <property type="entry name" value="THIAMINE PYROPHOSPHATE ENZYMES"/>
    <property type="match status" value="1"/>
</dbReference>